<dbReference type="Pfam" id="PF13405">
    <property type="entry name" value="EF-hand_6"/>
    <property type="match status" value="1"/>
</dbReference>
<name>A0A022QHF6_ERYGU</name>
<keyword evidence="1" id="KW-0106">Calcium</keyword>
<evidence type="ECO:0000256" key="2">
    <source>
        <dbReference type="SAM" id="MobiDB-lite"/>
    </source>
</evidence>
<feature type="region of interest" description="Disordered" evidence="2">
    <location>
        <begin position="1"/>
        <end position="80"/>
    </location>
</feature>
<dbReference type="PROSITE" id="PS00018">
    <property type="entry name" value="EF_HAND_1"/>
    <property type="match status" value="1"/>
</dbReference>
<dbReference type="InterPro" id="IPR044590">
    <property type="entry name" value="CML48/49/50"/>
</dbReference>
<dbReference type="InterPro" id="IPR002048">
    <property type="entry name" value="EF_hand_dom"/>
</dbReference>
<feature type="domain" description="EF-hand" evidence="3">
    <location>
        <begin position="80"/>
        <end position="115"/>
    </location>
</feature>
<feature type="domain" description="EF-hand" evidence="3">
    <location>
        <begin position="148"/>
        <end position="183"/>
    </location>
</feature>
<sequence length="246" mass="27612">MAYHTGGSQAQVPYNPSARPGPGPDQPQLAYPYQTPPNPYLPHAPGGGGIGSTPPPQGYGYYPPPPPQQQQNVYNSFPPGTSPDVIRNFQMVDRYQKGYIEEKELQEALSSNYQKFSRPTLRLLVFLFRNSGESSYRIGPKEFADVWNCLGQWRAMFDRFDRDRSGNIDSAELRDALYSLGYALPPSVLQVLLSRYEDGTGRRVDLNFDSFVECGMIVKGLTEKFKEKDPRYTGSATLSYERSCPS</sequence>
<dbReference type="Proteomes" id="UP000030748">
    <property type="component" value="Unassembled WGS sequence"/>
</dbReference>
<reference evidence="4 5" key="1">
    <citation type="journal article" date="2013" name="Proc. Natl. Acad. Sci. U.S.A.">
        <title>Fine-scale variation in meiotic recombination in Mimulus inferred from population shotgun sequencing.</title>
        <authorList>
            <person name="Hellsten U."/>
            <person name="Wright K.M."/>
            <person name="Jenkins J."/>
            <person name="Shu S."/>
            <person name="Yuan Y."/>
            <person name="Wessler S.R."/>
            <person name="Schmutz J."/>
            <person name="Willis J.H."/>
            <person name="Rokhsar D.S."/>
        </authorList>
    </citation>
    <scope>NUCLEOTIDE SEQUENCE [LARGE SCALE GENOMIC DNA]</scope>
    <source>
        <strain evidence="5">cv. DUN x IM62</strain>
    </source>
</reference>
<dbReference type="KEGG" id="egt:105970100"/>
<dbReference type="OrthoDB" id="186625at2759"/>
<dbReference type="InterPro" id="IPR011992">
    <property type="entry name" value="EF-hand-dom_pair"/>
</dbReference>
<dbReference type="AlphaFoldDB" id="A0A022QHF6"/>
<gene>
    <name evidence="4" type="ORF">MIMGU_mgv1a012562mg</name>
</gene>
<evidence type="ECO:0000313" key="4">
    <source>
        <dbReference type="EMBL" id="EYU26713.1"/>
    </source>
</evidence>
<dbReference type="STRING" id="4155.A0A022QHF6"/>
<dbReference type="PROSITE" id="PS50222">
    <property type="entry name" value="EF_HAND_2"/>
    <property type="match status" value="2"/>
</dbReference>
<evidence type="ECO:0000313" key="5">
    <source>
        <dbReference type="Proteomes" id="UP000030748"/>
    </source>
</evidence>
<dbReference type="InterPro" id="IPR018247">
    <property type="entry name" value="EF_Hand_1_Ca_BS"/>
</dbReference>
<feature type="compositionally biased region" description="Polar residues" evidence="2">
    <location>
        <begin position="1"/>
        <end position="14"/>
    </location>
</feature>
<dbReference type="eggNOG" id="KOG0037">
    <property type="taxonomic scope" value="Eukaryota"/>
</dbReference>
<dbReference type="CDD" id="cd16180">
    <property type="entry name" value="EFh_PEF_Group_I"/>
    <property type="match status" value="1"/>
</dbReference>
<dbReference type="PANTHER" id="PTHR46824:SF2">
    <property type="entry name" value="CALCIUM-BINDING PROTEIN CML48-RELATED"/>
    <property type="match status" value="1"/>
</dbReference>
<proteinExistence type="predicted"/>
<organism evidence="4 5">
    <name type="scientific">Erythranthe guttata</name>
    <name type="common">Yellow monkey flower</name>
    <name type="synonym">Mimulus guttatus</name>
    <dbReference type="NCBI Taxonomy" id="4155"/>
    <lineage>
        <taxon>Eukaryota</taxon>
        <taxon>Viridiplantae</taxon>
        <taxon>Streptophyta</taxon>
        <taxon>Embryophyta</taxon>
        <taxon>Tracheophyta</taxon>
        <taxon>Spermatophyta</taxon>
        <taxon>Magnoliopsida</taxon>
        <taxon>eudicotyledons</taxon>
        <taxon>Gunneridae</taxon>
        <taxon>Pentapetalae</taxon>
        <taxon>asterids</taxon>
        <taxon>lamiids</taxon>
        <taxon>Lamiales</taxon>
        <taxon>Phrymaceae</taxon>
        <taxon>Erythranthe</taxon>
    </lineage>
</organism>
<feature type="compositionally biased region" description="Pro residues" evidence="2">
    <location>
        <begin position="53"/>
        <end position="68"/>
    </location>
</feature>
<keyword evidence="5" id="KW-1185">Reference proteome</keyword>
<dbReference type="GO" id="GO:0005509">
    <property type="term" value="F:calcium ion binding"/>
    <property type="evidence" value="ECO:0007669"/>
    <property type="project" value="InterPro"/>
</dbReference>
<evidence type="ECO:0000259" key="3">
    <source>
        <dbReference type="PROSITE" id="PS50222"/>
    </source>
</evidence>
<dbReference type="PANTHER" id="PTHR46824">
    <property type="entry name" value="CALCIUM-BINDING PROTEIN CML48-RELATED"/>
    <property type="match status" value="1"/>
</dbReference>
<dbReference type="EMBL" id="KI631651">
    <property type="protein sequence ID" value="EYU26713.1"/>
    <property type="molecule type" value="Genomic_DNA"/>
</dbReference>
<accession>A0A022QHF6</accession>
<dbReference type="PhylomeDB" id="A0A022QHF6"/>
<dbReference type="SMART" id="SM00054">
    <property type="entry name" value="EFh"/>
    <property type="match status" value="2"/>
</dbReference>
<protein>
    <recommendedName>
        <fullName evidence="3">EF-hand domain-containing protein</fullName>
    </recommendedName>
</protein>
<dbReference type="SUPFAM" id="SSF47473">
    <property type="entry name" value="EF-hand"/>
    <property type="match status" value="1"/>
</dbReference>
<evidence type="ECO:0000256" key="1">
    <source>
        <dbReference type="ARBA" id="ARBA00022837"/>
    </source>
</evidence>
<dbReference type="Gene3D" id="1.10.238.10">
    <property type="entry name" value="EF-hand"/>
    <property type="match status" value="1"/>
</dbReference>